<dbReference type="EMBL" id="CM000786">
    <property type="protein sequence ID" value="AQK47235.1"/>
    <property type="molecule type" value="Genomic_DNA"/>
</dbReference>
<reference evidence="1" key="1">
    <citation type="submission" date="2015-12" db="EMBL/GenBank/DDBJ databases">
        <title>Update maize B73 reference genome by single molecule sequencing technologies.</title>
        <authorList>
            <consortium name="Maize Genome Sequencing Project"/>
            <person name="Ware D."/>
        </authorList>
    </citation>
    <scope>NUCLEOTIDE SEQUENCE</scope>
    <source>
        <tissue evidence="1">Seedling</tissue>
    </source>
</reference>
<name>A0A1D6JHZ1_MAIZE</name>
<protein>
    <submittedName>
        <fullName evidence="1">Protection of telomeres protein 1b</fullName>
    </submittedName>
</protein>
<evidence type="ECO:0000313" key="1">
    <source>
        <dbReference type="EMBL" id="AQK47235.1"/>
    </source>
</evidence>
<gene>
    <name evidence="1" type="ORF">ZEAMMB73_Zm00001d026612</name>
</gene>
<organism evidence="1">
    <name type="scientific">Zea mays</name>
    <name type="common">Maize</name>
    <dbReference type="NCBI Taxonomy" id="4577"/>
    <lineage>
        <taxon>Eukaryota</taxon>
        <taxon>Viridiplantae</taxon>
        <taxon>Streptophyta</taxon>
        <taxon>Embryophyta</taxon>
        <taxon>Tracheophyta</taxon>
        <taxon>Spermatophyta</taxon>
        <taxon>Magnoliopsida</taxon>
        <taxon>Liliopsida</taxon>
        <taxon>Poales</taxon>
        <taxon>Poaceae</taxon>
        <taxon>PACMAD clade</taxon>
        <taxon>Panicoideae</taxon>
        <taxon>Andropogonodae</taxon>
        <taxon>Andropogoneae</taxon>
        <taxon>Tripsacinae</taxon>
        <taxon>Zea</taxon>
    </lineage>
</organism>
<sequence length="132" mass="15341">MPDFGTVLRIFSDRFVNKVSYMQKNIYWARFWNITCKQNFGIWKGTFSDSGGVRLLSNKDDSVVDRLKMYDSRIANRVRRRPMASIPSSVTDVEYEDAGYASLMKSLTHHDVLLLSHFLQLFISFISVFDLV</sequence>
<proteinExistence type="predicted"/>
<accession>A0A1D6JHZ1</accession>
<dbReference type="AlphaFoldDB" id="A0A1D6JHZ1"/>